<feature type="chain" id="PRO_5046417782" description="Ricin B lectin domain-containing protein" evidence="2">
    <location>
        <begin position="37"/>
        <end position="248"/>
    </location>
</feature>
<dbReference type="SMART" id="SM00458">
    <property type="entry name" value="RICIN"/>
    <property type="match status" value="1"/>
</dbReference>
<dbReference type="Proteomes" id="UP001157126">
    <property type="component" value="Unassembled WGS sequence"/>
</dbReference>
<gene>
    <name evidence="4" type="ORF">GCM10025883_20780</name>
</gene>
<dbReference type="Gene3D" id="2.80.10.50">
    <property type="match status" value="1"/>
</dbReference>
<dbReference type="SUPFAM" id="SSF50370">
    <property type="entry name" value="Ricin B-like lectins"/>
    <property type="match status" value="1"/>
</dbReference>
<accession>A0ABQ6IRW7</accession>
<dbReference type="RefSeq" id="WP_284303804.1">
    <property type="nucleotide sequence ID" value="NZ_BSUO01000001.1"/>
</dbReference>
<comment type="caution">
    <text evidence="4">The sequence shown here is derived from an EMBL/GenBank/DDBJ whole genome shotgun (WGS) entry which is preliminary data.</text>
</comment>
<keyword evidence="5" id="KW-1185">Reference proteome</keyword>
<dbReference type="InterPro" id="IPR000772">
    <property type="entry name" value="Ricin_B_lectin"/>
</dbReference>
<feature type="region of interest" description="Disordered" evidence="1">
    <location>
        <begin position="37"/>
        <end position="69"/>
    </location>
</feature>
<evidence type="ECO:0000313" key="4">
    <source>
        <dbReference type="EMBL" id="GMA40033.1"/>
    </source>
</evidence>
<dbReference type="CDD" id="cd00161">
    <property type="entry name" value="beta-trefoil_Ricin-like"/>
    <property type="match status" value="1"/>
</dbReference>
<keyword evidence="2" id="KW-0732">Signal</keyword>
<evidence type="ECO:0000256" key="1">
    <source>
        <dbReference type="SAM" id="MobiDB-lite"/>
    </source>
</evidence>
<name>A0ABQ6IRW7_9MICO</name>
<organism evidence="4 5">
    <name type="scientific">Mobilicoccus caccae</name>
    <dbReference type="NCBI Taxonomy" id="1859295"/>
    <lineage>
        <taxon>Bacteria</taxon>
        <taxon>Bacillati</taxon>
        <taxon>Actinomycetota</taxon>
        <taxon>Actinomycetes</taxon>
        <taxon>Micrococcales</taxon>
        <taxon>Dermatophilaceae</taxon>
        <taxon>Mobilicoccus</taxon>
    </lineage>
</organism>
<dbReference type="Pfam" id="PF14200">
    <property type="entry name" value="RicinB_lectin_2"/>
    <property type="match status" value="1"/>
</dbReference>
<dbReference type="InterPro" id="IPR035992">
    <property type="entry name" value="Ricin_B-like_lectins"/>
</dbReference>
<sequence>MDTITRPRLAKAGALTSVALTALLAGATLGPAPAQAQALGSATGSTPATSSSSAAALLRAAPAPPPPAPRQLRQLRLVAAPVQIVNTFSNLAVDVVGGSTAVGTGTWLWPRTGSTAQLVDLLPTGDGYYRIRVRHSGQCLMLDWRTGAYKDGTRIVQHPYCNTGYTPSQWRLQRIPTKSVVNGVTVPGSTYMRLINRKTGKCLDANNPRGYTPPERAAIQQYRCLPTAGRFGGNQSWDILRHGQNRAD</sequence>
<feature type="domain" description="Ricin B lectin" evidence="3">
    <location>
        <begin position="79"/>
        <end position="240"/>
    </location>
</feature>
<evidence type="ECO:0000256" key="2">
    <source>
        <dbReference type="SAM" id="SignalP"/>
    </source>
</evidence>
<feature type="compositionally biased region" description="Low complexity" evidence="1">
    <location>
        <begin position="37"/>
        <end position="61"/>
    </location>
</feature>
<proteinExistence type="predicted"/>
<dbReference type="EMBL" id="BSUO01000001">
    <property type="protein sequence ID" value="GMA40033.1"/>
    <property type="molecule type" value="Genomic_DNA"/>
</dbReference>
<feature type="signal peptide" evidence="2">
    <location>
        <begin position="1"/>
        <end position="36"/>
    </location>
</feature>
<reference evidence="5" key="1">
    <citation type="journal article" date="2019" name="Int. J. Syst. Evol. Microbiol.">
        <title>The Global Catalogue of Microorganisms (GCM) 10K type strain sequencing project: providing services to taxonomists for standard genome sequencing and annotation.</title>
        <authorList>
            <consortium name="The Broad Institute Genomics Platform"/>
            <consortium name="The Broad Institute Genome Sequencing Center for Infectious Disease"/>
            <person name="Wu L."/>
            <person name="Ma J."/>
        </authorList>
    </citation>
    <scope>NUCLEOTIDE SEQUENCE [LARGE SCALE GENOMIC DNA]</scope>
    <source>
        <strain evidence="5">NBRC 113072</strain>
    </source>
</reference>
<protein>
    <recommendedName>
        <fullName evidence="3">Ricin B lectin domain-containing protein</fullName>
    </recommendedName>
</protein>
<evidence type="ECO:0000313" key="5">
    <source>
        <dbReference type="Proteomes" id="UP001157126"/>
    </source>
</evidence>
<evidence type="ECO:0000259" key="3">
    <source>
        <dbReference type="SMART" id="SM00458"/>
    </source>
</evidence>
<dbReference type="PROSITE" id="PS50231">
    <property type="entry name" value="RICIN_B_LECTIN"/>
    <property type="match status" value="1"/>
</dbReference>